<dbReference type="SUPFAM" id="SSF82895">
    <property type="entry name" value="TSP-1 type 1 repeat"/>
    <property type="match status" value="2"/>
</dbReference>
<comment type="caution">
    <text evidence="5">The sequence shown here is derived from an EMBL/GenBank/DDBJ whole genome shotgun (WGS) entry which is preliminary data.</text>
</comment>
<dbReference type="InterPro" id="IPR045371">
    <property type="entry name" value="ADAMTS_CR_3"/>
</dbReference>
<sequence>VTGNHTDFLNSSVTCSRPVYGGRECIGKSEEFLICGQTACPEPFKDVRAQQCARLPTIVPLGGLGHRVNNTWLAHEADPNSMKCQLTCVSRETGEVFMSGENLIDGTPCSYDNYDKSICIQGHCQALGCDGVLESSVQQDSCGVCGGDNSQCRNITNTFERKLRRGKSPLRNTALFIVFYSDDLLAAMTRVAVFPRLARDVWIDVRTRTAHADLVKLVIRDRRSRQYSLASPDDLRLKLSGPVPMYGTVTVWTVPTTKERHTSTTVVVEGARFHYERRGDRERLWARGPLLAELVVSMSAEGASLDQGVEVASRSGYTLHQTVMGAGSRYVWQEKTSGKNVTFLTSGCQTSRNCDVIEMQPAHHYRRERGGVGISSVMAFTTLKFTGTFFFPQVVVITEDVQNVHLLLEYRPHIDVSLTCEHDPKLQEYCVCPQNMPQFDSEGIPNQAPETNKPMILSGPTSRNREGSDQVMILCPSHSCDFVWVSGDWEECTTTCGSRGLQEREIFCVHNRTNSSDPPWRHMVNPEQCRVGIKPDTTRPCNRLPCPAHWIGGNWSQCSVSCGHGVETREFRCPAPRGEPFFDCGPSPSDEHRPWRYCVIPGFKKLCCKSCSLILNMLPE</sequence>
<dbReference type="PANTHER" id="PTHR13723">
    <property type="entry name" value="ADAMTS A DISINTEGRIN AND METALLOPROTEASE WITH THROMBOSPONDIN MOTIFS PROTEASE"/>
    <property type="match status" value="1"/>
</dbReference>
<dbReference type="SMART" id="SM00209">
    <property type="entry name" value="TSP1"/>
    <property type="match status" value="2"/>
</dbReference>
<name>A0ABQ8TE08_PERAM</name>
<dbReference type="Pfam" id="PF19236">
    <property type="entry name" value="ADAMTS_CR_3"/>
    <property type="match status" value="1"/>
</dbReference>
<evidence type="ECO:0000259" key="4">
    <source>
        <dbReference type="Pfam" id="PF19236"/>
    </source>
</evidence>
<evidence type="ECO:0000256" key="1">
    <source>
        <dbReference type="ARBA" id="ARBA00004613"/>
    </source>
</evidence>
<dbReference type="Gene3D" id="2.20.100.10">
    <property type="entry name" value="Thrombospondin type-1 (TSP1) repeat"/>
    <property type="match status" value="2"/>
</dbReference>
<dbReference type="InterPro" id="IPR036383">
    <property type="entry name" value="TSP1_rpt_sf"/>
</dbReference>
<gene>
    <name evidence="5" type="ORF">ANN_05986</name>
</gene>
<accession>A0ABQ8TE08</accession>
<dbReference type="Gene3D" id="2.60.120.830">
    <property type="match status" value="1"/>
</dbReference>
<evidence type="ECO:0000256" key="3">
    <source>
        <dbReference type="ARBA" id="ARBA00023157"/>
    </source>
</evidence>
<evidence type="ECO:0000256" key="2">
    <source>
        <dbReference type="ARBA" id="ARBA00022525"/>
    </source>
</evidence>
<dbReference type="Pfam" id="PF19030">
    <property type="entry name" value="TSP1_ADAMTS"/>
    <property type="match status" value="2"/>
</dbReference>
<dbReference type="PANTHER" id="PTHR13723:SF304">
    <property type="entry name" value="A DISINTEGRIN AND METALLOPROTEINASE WITH THROMBOSPONDIN MOTIFS 2-LIKE PROTEIN"/>
    <property type="match status" value="1"/>
</dbReference>
<protein>
    <recommendedName>
        <fullName evidence="4">ADAMTS/ADAMTS-like cysteine-rich domain-containing protein</fullName>
    </recommendedName>
</protein>
<evidence type="ECO:0000313" key="6">
    <source>
        <dbReference type="Proteomes" id="UP001148838"/>
    </source>
</evidence>
<dbReference type="InterPro" id="IPR050439">
    <property type="entry name" value="ADAMTS_ADAMTS-like"/>
</dbReference>
<dbReference type="PROSITE" id="PS50092">
    <property type="entry name" value="TSP1"/>
    <property type="match status" value="2"/>
</dbReference>
<feature type="domain" description="ADAMTS/ADAMTS-like cysteine-rich" evidence="4">
    <location>
        <begin position="49"/>
        <end position="152"/>
    </location>
</feature>
<organism evidence="5 6">
    <name type="scientific">Periplaneta americana</name>
    <name type="common">American cockroach</name>
    <name type="synonym">Blatta americana</name>
    <dbReference type="NCBI Taxonomy" id="6978"/>
    <lineage>
        <taxon>Eukaryota</taxon>
        <taxon>Metazoa</taxon>
        <taxon>Ecdysozoa</taxon>
        <taxon>Arthropoda</taxon>
        <taxon>Hexapoda</taxon>
        <taxon>Insecta</taxon>
        <taxon>Pterygota</taxon>
        <taxon>Neoptera</taxon>
        <taxon>Polyneoptera</taxon>
        <taxon>Dictyoptera</taxon>
        <taxon>Blattodea</taxon>
        <taxon>Blattoidea</taxon>
        <taxon>Blattidae</taxon>
        <taxon>Blattinae</taxon>
        <taxon>Periplaneta</taxon>
    </lineage>
</organism>
<keyword evidence="2" id="KW-0964">Secreted</keyword>
<proteinExistence type="predicted"/>
<keyword evidence="3" id="KW-1015">Disulfide bond</keyword>
<dbReference type="PRINTS" id="PR01857">
    <property type="entry name" value="ADAMTSFAMILY"/>
</dbReference>
<dbReference type="InterPro" id="IPR013273">
    <property type="entry name" value="ADAMTS/ADAMTS-like"/>
</dbReference>
<evidence type="ECO:0000313" key="5">
    <source>
        <dbReference type="EMBL" id="KAJ4444196.1"/>
    </source>
</evidence>
<comment type="subcellular location">
    <subcellularLocation>
        <location evidence="1">Secreted</location>
    </subcellularLocation>
</comment>
<reference evidence="5 6" key="1">
    <citation type="journal article" date="2022" name="Allergy">
        <title>Genome assembly and annotation of Periplaneta americana reveal a comprehensive cockroach allergen profile.</title>
        <authorList>
            <person name="Wang L."/>
            <person name="Xiong Q."/>
            <person name="Saelim N."/>
            <person name="Wang L."/>
            <person name="Nong W."/>
            <person name="Wan A.T."/>
            <person name="Shi M."/>
            <person name="Liu X."/>
            <person name="Cao Q."/>
            <person name="Hui J.H.L."/>
            <person name="Sookrung N."/>
            <person name="Leung T.F."/>
            <person name="Tungtrongchitr A."/>
            <person name="Tsui S.K.W."/>
        </authorList>
    </citation>
    <scope>NUCLEOTIDE SEQUENCE [LARGE SCALE GENOMIC DNA]</scope>
    <source>
        <strain evidence="5">PWHHKU_190912</strain>
    </source>
</reference>
<keyword evidence="6" id="KW-1185">Reference proteome</keyword>
<dbReference type="EMBL" id="JAJSOF020000011">
    <property type="protein sequence ID" value="KAJ4444196.1"/>
    <property type="molecule type" value="Genomic_DNA"/>
</dbReference>
<dbReference type="Proteomes" id="UP001148838">
    <property type="component" value="Unassembled WGS sequence"/>
</dbReference>
<feature type="non-terminal residue" evidence="5">
    <location>
        <position position="1"/>
    </location>
</feature>
<dbReference type="InterPro" id="IPR000884">
    <property type="entry name" value="TSP1_rpt"/>
</dbReference>